<comment type="subcellular location">
    <subcellularLocation>
        <location evidence="1">Membrane</location>
        <topology evidence="1">Multi-pass membrane protein</topology>
    </subcellularLocation>
</comment>
<evidence type="ECO:0000259" key="7">
    <source>
        <dbReference type="Pfam" id="PF12698"/>
    </source>
</evidence>
<evidence type="ECO:0000313" key="9">
    <source>
        <dbReference type="Proteomes" id="UP000247476"/>
    </source>
</evidence>
<keyword evidence="4 6" id="KW-0472">Membrane</keyword>
<feature type="transmembrane region" description="Helical" evidence="6">
    <location>
        <begin position="560"/>
        <end position="584"/>
    </location>
</feature>
<feature type="domain" description="ABC-2 type transporter transmembrane" evidence="7">
    <location>
        <begin position="552"/>
        <end position="692"/>
    </location>
</feature>
<dbReference type="PANTHER" id="PTHR43077:SF10">
    <property type="entry name" value="TRANSPORT PERMEASE PROTEIN"/>
    <property type="match status" value="1"/>
</dbReference>
<protein>
    <submittedName>
        <fullName evidence="8">YhgE/Pip domain-containing protein</fullName>
    </submittedName>
</protein>
<dbReference type="InterPro" id="IPR051328">
    <property type="entry name" value="T7SS_ABC-Transporter"/>
</dbReference>
<dbReference type="GO" id="GO:0140359">
    <property type="term" value="F:ABC-type transporter activity"/>
    <property type="evidence" value="ECO:0007669"/>
    <property type="project" value="InterPro"/>
</dbReference>
<feature type="transmembrane region" description="Helical" evidence="6">
    <location>
        <begin position="672"/>
        <end position="694"/>
    </location>
</feature>
<comment type="caution">
    <text evidence="8">The sequence shown here is derived from an EMBL/GenBank/DDBJ whole genome shotgun (WGS) entry which is preliminary data.</text>
</comment>
<dbReference type="RefSeq" id="WP_110840895.1">
    <property type="nucleotide sequence ID" value="NZ_QJVJ01000006.1"/>
</dbReference>
<dbReference type="NCBIfam" id="TIGR03062">
    <property type="entry name" value="pip_yhgE_Cterm"/>
    <property type="match status" value="1"/>
</dbReference>
<evidence type="ECO:0000256" key="4">
    <source>
        <dbReference type="ARBA" id="ARBA00023136"/>
    </source>
</evidence>
<dbReference type="EMBL" id="QJVJ01000006">
    <property type="protein sequence ID" value="PYI53910.1"/>
    <property type="molecule type" value="Genomic_DNA"/>
</dbReference>
<dbReference type="Gene3D" id="3.40.1710.10">
    <property type="entry name" value="abc type-2 transporter like domain"/>
    <property type="match status" value="1"/>
</dbReference>
<dbReference type="Proteomes" id="UP000247476">
    <property type="component" value="Unassembled WGS sequence"/>
</dbReference>
<keyword evidence="3 6" id="KW-1133">Transmembrane helix</keyword>
<feature type="transmembrane region" description="Helical" evidence="6">
    <location>
        <begin position="20"/>
        <end position="38"/>
    </location>
</feature>
<name>A0A2V5KHS9_9BACL</name>
<accession>A0A2V5KHS9</accession>
<gene>
    <name evidence="8" type="ORF">DLM86_15260</name>
</gene>
<keyword evidence="5" id="KW-0175">Coiled coil</keyword>
<sequence>MKPILRIYFGDLSRIGRNWAAAVIVIGLACLPSLYAWFNIEASWDPYGRTGGLKVAVANNDRGSAIRGTPVRIGNDIVEALRSNPAIGWTFVDEPEAIRGVEHGDYYAAIVIPDNFSDRIATVLSDNPQKAELLYYVNEKINAISPKITGKGASGIIEEVSRNFIKTANGTIFRILNEIGVELEQQLPTIETVRDAVFRLEAMLPDIERAVAIAEEDVRRAEEIVAGVQSRLPVVARLAKDGAELADRLAAVLDRGSDAFAAAGPDVKHSLLLLATTADAAAQIAEALRDNKTDPALAAAGLEQLSRRLASASRAAGTLLSLFDRLNAFAGGDRLAPVAAKLGQAQASFDRQRQLADSIRAAIAQGAKPADELVAELASRSREAADALGGLYARYDSDVQPAVLQGLDKARLAAQSALGVLQDANRSMPDVERIVGDAAAGLAIGGKALQDIRERLPAAAAKIRALADRIRAMEKQGSLSELIGLLRKDASKESEFFAEPVVLRENRLFPIPNYGSAMSPFFSTLSVWVGALLLVSLLSVEVHDPDASWHSYQVYFGRYLTFWTVSMVQTALVTIGDMALLHTYVAEPVWFVLFGLVIGTVFMMIVYTLVSVFGNVGKAMAIVLLVLQLAGSGGTFPIQVTPAFFQAIYPYLPFTYAIGLMREAVGGILWDIVVRDLCMLGVFAALALIVGITLKEWINKSGERLVRKAKESGLLH</sequence>
<evidence type="ECO:0000313" key="8">
    <source>
        <dbReference type="EMBL" id="PYI53910.1"/>
    </source>
</evidence>
<feature type="transmembrane region" description="Helical" evidence="6">
    <location>
        <begin position="521"/>
        <end position="540"/>
    </location>
</feature>
<feature type="transmembrane region" description="Helical" evidence="6">
    <location>
        <begin position="622"/>
        <end position="652"/>
    </location>
</feature>
<dbReference type="InterPro" id="IPR013525">
    <property type="entry name" value="ABC2_TM"/>
</dbReference>
<evidence type="ECO:0000256" key="3">
    <source>
        <dbReference type="ARBA" id="ARBA00022989"/>
    </source>
</evidence>
<proteinExistence type="predicted"/>
<keyword evidence="2 6" id="KW-0812">Transmembrane</keyword>
<dbReference type="PANTHER" id="PTHR43077">
    <property type="entry name" value="TRANSPORT PERMEASE YVFS-RELATED"/>
    <property type="match status" value="1"/>
</dbReference>
<dbReference type="InterPro" id="IPR017501">
    <property type="entry name" value="Phage_infect_YhgE_C"/>
</dbReference>
<dbReference type="PROSITE" id="PS51257">
    <property type="entry name" value="PROKAR_LIPOPROTEIN"/>
    <property type="match status" value="1"/>
</dbReference>
<organism evidence="8 9">
    <name type="scientific">Paenibacillus flagellatus</name>
    <dbReference type="NCBI Taxonomy" id="2211139"/>
    <lineage>
        <taxon>Bacteria</taxon>
        <taxon>Bacillati</taxon>
        <taxon>Bacillota</taxon>
        <taxon>Bacilli</taxon>
        <taxon>Bacillales</taxon>
        <taxon>Paenibacillaceae</taxon>
        <taxon>Paenibacillus</taxon>
    </lineage>
</organism>
<reference evidence="8 9" key="1">
    <citation type="submission" date="2018-05" db="EMBL/GenBank/DDBJ databases">
        <title>Paenibacillus flagellatus sp. nov., isolated from selenium mineral soil.</title>
        <authorList>
            <person name="Dai X."/>
        </authorList>
    </citation>
    <scope>NUCLEOTIDE SEQUENCE [LARGE SCALE GENOMIC DNA]</scope>
    <source>
        <strain evidence="8 9">DXL2</strain>
    </source>
</reference>
<feature type="coiled-coil region" evidence="5">
    <location>
        <begin position="204"/>
        <end position="231"/>
    </location>
</feature>
<evidence type="ECO:0000256" key="1">
    <source>
        <dbReference type="ARBA" id="ARBA00004141"/>
    </source>
</evidence>
<dbReference type="InterPro" id="IPR017500">
    <property type="entry name" value="Phage_infect_YhgE_N"/>
</dbReference>
<dbReference type="AlphaFoldDB" id="A0A2V5KHS9"/>
<keyword evidence="9" id="KW-1185">Reference proteome</keyword>
<dbReference type="NCBIfam" id="TIGR03061">
    <property type="entry name" value="pip_yhgE_Nterm"/>
    <property type="match status" value="1"/>
</dbReference>
<feature type="transmembrane region" description="Helical" evidence="6">
    <location>
        <begin position="590"/>
        <end position="610"/>
    </location>
</feature>
<evidence type="ECO:0000256" key="2">
    <source>
        <dbReference type="ARBA" id="ARBA00022692"/>
    </source>
</evidence>
<dbReference type="Pfam" id="PF12698">
    <property type="entry name" value="ABC2_membrane_3"/>
    <property type="match status" value="1"/>
</dbReference>
<evidence type="ECO:0000256" key="5">
    <source>
        <dbReference type="SAM" id="Coils"/>
    </source>
</evidence>
<dbReference type="GO" id="GO:0016020">
    <property type="term" value="C:membrane"/>
    <property type="evidence" value="ECO:0007669"/>
    <property type="project" value="UniProtKB-SubCell"/>
</dbReference>
<evidence type="ECO:0000256" key="6">
    <source>
        <dbReference type="SAM" id="Phobius"/>
    </source>
</evidence>
<dbReference type="OrthoDB" id="9811483at2"/>